<accession>A0A8H7PUK1</accession>
<dbReference type="GO" id="GO:0044695">
    <property type="term" value="C:Dsc E3 ubiquitin ligase complex"/>
    <property type="evidence" value="ECO:0007669"/>
    <property type="project" value="InterPro"/>
</dbReference>
<evidence type="ECO:0000259" key="3">
    <source>
        <dbReference type="Pfam" id="PF08508"/>
    </source>
</evidence>
<organism evidence="4 5">
    <name type="scientific">Mortierella isabellina</name>
    <name type="common">Filamentous fungus</name>
    <name type="synonym">Umbelopsis isabellina</name>
    <dbReference type="NCBI Taxonomy" id="91625"/>
    <lineage>
        <taxon>Eukaryota</taxon>
        <taxon>Fungi</taxon>
        <taxon>Fungi incertae sedis</taxon>
        <taxon>Mucoromycota</taxon>
        <taxon>Mucoromycotina</taxon>
        <taxon>Umbelopsidomycetes</taxon>
        <taxon>Umbelopsidales</taxon>
        <taxon>Umbelopsidaceae</taxon>
        <taxon>Umbelopsis</taxon>
    </lineage>
</organism>
<dbReference type="GO" id="GO:0032933">
    <property type="term" value="P:SREBP signaling pathway"/>
    <property type="evidence" value="ECO:0007669"/>
    <property type="project" value="InterPro"/>
</dbReference>
<dbReference type="OrthoDB" id="5428737at2759"/>
<keyword evidence="5" id="KW-1185">Reference proteome</keyword>
<feature type="transmembrane region" description="Helical" evidence="2">
    <location>
        <begin position="98"/>
        <end position="119"/>
    </location>
</feature>
<proteinExistence type="predicted"/>
<dbReference type="EMBL" id="JAEPQZ010000006">
    <property type="protein sequence ID" value="KAG2180133.1"/>
    <property type="molecule type" value="Genomic_DNA"/>
</dbReference>
<reference evidence="4" key="1">
    <citation type="submission" date="2020-12" db="EMBL/GenBank/DDBJ databases">
        <title>Metabolic potential, ecology and presence of endohyphal bacteria is reflected in genomic diversity of Mucoromycotina.</title>
        <authorList>
            <person name="Muszewska A."/>
            <person name="Okrasinska A."/>
            <person name="Steczkiewicz K."/>
            <person name="Drgas O."/>
            <person name="Orlowska M."/>
            <person name="Perlinska-Lenart U."/>
            <person name="Aleksandrzak-Piekarczyk T."/>
            <person name="Szatraj K."/>
            <person name="Zielenkiewicz U."/>
            <person name="Pilsyk S."/>
            <person name="Malc E."/>
            <person name="Mieczkowski P."/>
            <person name="Kruszewska J.S."/>
            <person name="Biernat P."/>
            <person name="Pawlowska J."/>
        </authorList>
    </citation>
    <scope>NUCLEOTIDE SEQUENCE</scope>
    <source>
        <strain evidence="4">WA0000067209</strain>
    </source>
</reference>
<dbReference type="InterPro" id="IPR013715">
    <property type="entry name" value="DUF1746"/>
</dbReference>
<comment type="caution">
    <text evidence="4">The sequence shown here is derived from an EMBL/GenBank/DDBJ whole genome shotgun (WGS) entry which is preliminary data.</text>
</comment>
<feature type="transmembrane region" description="Helical" evidence="2">
    <location>
        <begin position="15"/>
        <end position="39"/>
    </location>
</feature>
<evidence type="ECO:0000256" key="2">
    <source>
        <dbReference type="SAM" id="Phobius"/>
    </source>
</evidence>
<name>A0A8H7PUK1_MORIS</name>
<dbReference type="AlphaFoldDB" id="A0A8H7PUK1"/>
<protein>
    <recommendedName>
        <fullName evidence="3">DUF1746 domain-containing protein</fullName>
    </recommendedName>
</protein>
<keyword evidence="2" id="KW-0472">Membrane</keyword>
<dbReference type="Proteomes" id="UP000654370">
    <property type="component" value="Unassembled WGS sequence"/>
</dbReference>
<feature type="transmembrane region" description="Helical" evidence="2">
    <location>
        <begin position="60"/>
        <end position="78"/>
    </location>
</feature>
<keyword evidence="2" id="KW-1133">Transmembrane helix</keyword>
<dbReference type="PANTHER" id="PTHR39405">
    <property type="entry name" value="DSC E3 UBIQUITIN LIGASE COMPLEX SUBUNIT 4"/>
    <property type="match status" value="1"/>
</dbReference>
<gene>
    <name evidence="4" type="ORF">INT43_003921</name>
</gene>
<keyword evidence="2" id="KW-0812">Transmembrane</keyword>
<sequence>MGLYAKRDVIRSLDFLLYCQFAYMYLLDSSFLVLIFRILMQLSVNQFLSPRSIARTLRTALGIALGGFILCLLLHATLEPVQYGLLIDFVGRVYKPSKLRLIFLDFVILCFQVILIFTSSSLTSALLQRASTTTAANNAESSSNRPRTEEETVENQEPPIGYEDEFVVEVNMRSSIRNVLYAEMDITQLREQRERSLLV</sequence>
<dbReference type="InterPro" id="IPR038967">
    <property type="entry name" value="Dsc4-like"/>
</dbReference>
<dbReference type="GO" id="GO:0005783">
    <property type="term" value="C:endoplasmic reticulum"/>
    <property type="evidence" value="ECO:0007669"/>
    <property type="project" value="TreeGrafter"/>
</dbReference>
<feature type="domain" description="DUF1746" evidence="3">
    <location>
        <begin position="12"/>
        <end position="114"/>
    </location>
</feature>
<feature type="region of interest" description="Disordered" evidence="1">
    <location>
        <begin position="136"/>
        <end position="156"/>
    </location>
</feature>
<dbReference type="Pfam" id="PF08508">
    <property type="entry name" value="DUF1746"/>
    <property type="match status" value="1"/>
</dbReference>
<evidence type="ECO:0000256" key="1">
    <source>
        <dbReference type="SAM" id="MobiDB-lite"/>
    </source>
</evidence>
<dbReference type="PANTHER" id="PTHR39405:SF1">
    <property type="entry name" value="DSC E3 UBIQUITIN LIGASE COMPLEX SUBUNIT 4"/>
    <property type="match status" value="1"/>
</dbReference>
<evidence type="ECO:0000313" key="4">
    <source>
        <dbReference type="EMBL" id="KAG2180133.1"/>
    </source>
</evidence>
<evidence type="ECO:0000313" key="5">
    <source>
        <dbReference type="Proteomes" id="UP000654370"/>
    </source>
</evidence>